<keyword evidence="2" id="KW-0732">Signal</keyword>
<feature type="region of interest" description="Disordered" evidence="1">
    <location>
        <begin position="796"/>
        <end position="903"/>
    </location>
</feature>
<dbReference type="Proteomes" id="UP000186817">
    <property type="component" value="Unassembled WGS sequence"/>
</dbReference>
<evidence type="ECO:0000313" key="3">
    <source>
        <dbReference type="EMBL" id="OLP85534.1"/>
    </source>
</evidence>
<feature type="compositionally biased region" description="Polar residues" evidence="1">
    <location>
        <begin position="809"/>
        <end position="828"/>
    </location>
</feature>
<dbReference type="SUPFAM" id="SSF49329">
    <property type="entry name" value="Cu,Zn superoxide dismutase-like"/>
    <property type="match status" value="2"/>
</dbReference>
<dbReference type="Pfam" id="PF13245">
    <property type="entry name" value="AAA_19"/>
    <property type="match status" value="1"/>
</dbReference>
<feature type="compositionally biased region" description="Low complexity" evidence="1">
    <location>
        <begin position="882"/>
        <end position="901"/>
    </location>
</feature>
<feature type="chain" id="PRO_5013271642" description="AAA+ ATPase domain-containing protein" evidence="2">
    <location>
        <begin position="20"/>
        <end position="925"/>
    </location>
</feature>
<comment type="caution">
    <text evidence="3">The sequence shown here is derived from an EMBL/GenBank/DDBJ whole genome shotgun (WGS) entry which is preliminary data.</text>
</comment>
<proteinExistence type="predicted"/>
<sequence>MAFSRASVAVLSQLLLARAFDQAIVSSFAPYPGYAGDLAVEGVMSVISTNDTQTLSWMLSGVDPRCNETCTATNCCGVHIHVGKTCSTAADIGGHYWTTGGTDPWLTVMYNSTNMPSLETDLAVVTGASGEDVSGRAMVIHDFEGGRVACGLIANASVGGFDPYPGYDGNLATAGVMQVYSKDVTQSLTWIFTAGLDTRCSAACTAANCCGIHIHVGTNCSDAGTIGGHYWNSTFVAADPWAMIMYNTSHMPSVMSDVMVSTGYMEDNIEGHTMVIHDFDGGRIACSPITDVLVISRSGVGLPMVKHSFSGVALFAPIPGSKAKNASRDQYLVYQFFLQQPADALGCATGLSFMQWLRKFRVVDVEKRIVALRNVAGPMKNMNCGLAISFPFELLDIFVGAWAATFLPDVLEHRLHPEVEEDGRHYGQEHMAERQRRASFAAPEGFKHLKAVLCLDRFQLYRRDPMVFHPNVGELLALMEKDLILRGLTADRIATFKARIHACTLLLCAFRDMVAEQQEVLNHVQRGTTISDAADMETSRRVLQVAGGPGTGKTEVIIAAVRRALEDGCRVLIAGPLGLLVSMYRLRLPHLQNLTMETLHSAFRITRDADATYIPPGRLRHYDLIVVDEVSQIDAFVWRKLKTALGELRPDLQTALERQREDNLILYVKLEHHEAARSVDPAMLDFLEAARLEQPSRGALVDFFRNRILPADPIAATRAALNMEARTHERLTFLTVPNQGAAYLNLARLELIRLTLNVDKERGFVNGNTGYAYVGLSRAKRRADVFLVGKIRRTDWRPVGGEGRPGEQTELSALSESTNDSDVSSFGSTDDRSPSSDDISGDGTPETDSSGEPSFDCESSESASDGDLDYSSSHAGFERSGSEGMWTESTTTTTSGASGSSDISFAHTGKVGVAFGALVSSLAVA</sequence>
<gene>
    <name evidence="3" type="ORF">AK812_SmicGene33465</name>
</gene>
<evidence type="ECO:0000256" key="2">
    <source>
        <dbReference type="SAM" id="SignalP"/>
    </source>
</evidence>
<dbReference type="OrthoDB" id="412446at2759"/>
<dbReference type="SUPFAM" id="SSF52540">
    <property type="entry name" value="P-loop containing nucleoside triphosphate hydrolases"/>
    <property type="match status" value="1"/>
</dbReference>
<dbReference type="InterPro" id="IPR027417">
    <property type="entry name" value="P-loop_NTPase"/>
</dbReference>
<evidence type="ECO:0000313" key="4">
    <source>
        <dbReference type="Proteomes" id="UP000186817"/>
    </source>
</evidence>
<dbReference type="AlphaFoldDB" id="A0A1Q9CRI2"/>
<dbReference type="EMBL" id="LSRX01000972">
    <property type="protein sequence ID" value="OLP85534.1"/>
    <property type="molecule type" value="Genomic_DNA"/>
</dbReference>
<organism evidence="3 4">
    <name type="scientific">Symbiodinium microadriaticum</name>
    <name type="common">Dinoflagellate</name>
    <name type="synonym">Zooxanthella microadriatica</name>
    <dbReference type="NCBI Taxonomy" id="2951"/>
    <lineage>
        <taxon>Eukaryota</taxon>
        <taxon>Sar</taxon>
        <taxon>Alveolata</taxon>
        <taxon>Dinophyceae</taxon>
        <taxon>Suessiales</taxon>
        <taxon>Symbiodiniaceae</taxon>
        <taxon>Symbiodinium</taxon>
    </lineage>
</organism>
<feature type="signal peptide" evidence="2">
    <location>
        <begin position="1"/>
        <end position="19"/>
    </location>
</feature>
<keyword evidence="4" id="KW-1185">Reference proteome</keyword>
<evidence type="ECO:0008006" key="5">
    <source>
        <dbReference type="Google" id="ProtNLM"/>
    </source>
</evidence>
<name>A0A1Q9CRI2_SYMMI</name>
<reference evidence="3 4" key="1">
    <citation type="submission" date="2016-02" db="EMBL/GenBank/DDBJ databases">
        <title>Genome analysis of coral dinoflagellate symbionts highlights evolutionary adaptations to a symbiotic lifestyle.</title>
        <authorList>
            <person name="Aranda M."/>
            <person name="Li Y."/>
            <person name="Liew Y.J."/>
            <person name="Baumgarten S."/>
            <person name="Simakov O."/>
            <person name="Wilson M."/>
            <person name="Piel J."/>
            <person name="Ashoor H."/>
            <person name="Bougouffa S."/>
            <person name="Bajic V.B."/>
            <person name="Ryu T."/>
            <person name="Ravasi T."/>
            <person name="Bayer T."/>
            <person name="Micklem G."/>
            <person name="Kim H."/>
            <person name="Bhak J."/>
            <person name="Lajeunesse T.C."/>
            <person name="Voolstra C.R."/>
        </authorList>
    </citation>
    <scope>NUCLEOTIDE SEQUENCE [LARGE SCALE GENOMIC DNA]</scope>
    <source>
        <strain evidence="3 4">CCMP2467</strain>
    </source>
</reference>
<dbReference type="InterPro" id="IPR036423">
    <property type="entry name" value="SOD-like_Cu/Zn_dom_sf"/>
</dbReference>
<dbReference type="Gene3D" id="3.40.50.300">
    <property type="entry name" value="P-loop containing nucleotide triphosphate hydrolases"/>
    <property type="match status" value="1"/>
</dbReference>
<dbReference type="GO" id="GO:0046872">
    <property type="term" value="F:metal ion binding"/>
    <property type="evidence" value="ECO:0007669"/>
    <property type="project" value="InterPro"/>
</dbReference>
<evidence type="ECO:0000256" key="1">
    <source>
        <dbReference type="SAM" id="MobiDB-lite"/>
    </source>
</evidence>
<dbReference type="GO" id="GO:0006801">
    <property type="term" value="P:superoxide metabolic process"/>
    <property type="evidence" value="ECO:0007669"/>
    <property type="project" value="InterPro"/>
</dbReference>
<protein>
    <recommendedName>
        <fullName evidence="5">AAA+ ATPase domain-containing protein</fullName>
    </recommendedName>
</protein>
<accession>A0A1Q9CRI2</accession>